<proteinExistence type="predicted"/>
<sequence length="141" mass="15202">MTRYNIDNPLSDDGRNKLNSMFEELYNKYISSGADSSEAKIKAVQALANSEQTQKELTQAILAGDSSPLGGQLSVGSDGTIHDGPQERLIAENQKLTSELAKKALKTDVDTLTTNKADKTYVDTQFANIVDGSPKGTYATL</sequence>
<protein>
    <submittedName>
        <fullName evidence="1">Uncharacterized protein</fullName>
    </submittedName>
</protein>
<reference evidence="1 2" key="1">
    <citation type="submission" date="2021-03" db="EMBL/GenBank/DDBJ databases">
        <title>Whole genome sequence of Metabacillus bambusae BG109.</title>
        <authorList>
            <person name="Jeong J.W."/>
        </authorList>
    </citation>
    <scope>NUCLEOTIDE SEQUENCE [LARGE SCALE GENOMIC DNA]</scope>
    <source>
        <strain evidence="1 2">BG109</strain>
    </source>
</reference>
<organism evidence="1 2">
    <name type="scientific">Metabacillus bambusae</name>
    <dbReference type="NCBI Taxonomy" id="2795218"/>
    <lineage>
        <taxon>Bacteria</taxon>
        <taxon>Bacillati</taxon>
        <taxon>Bacillota</taxon>
        <taxon>Bacilli</taxon>
        <taxon>Bacillales</taxon>
        <taxon>Bacillaceae</taxon>
        <taxon>Metabacillus</taxon>
    </lineage>
</organism>
<name>A0ABS3N4U4_9BACI</name>
<dbReference type="Proteomes" id="UP000663981">
    <property type="component" value="Unassembled WGS sequence"/>
</dbReference>
<accession>A0ABS3N4U4</accession>
<gene>
    <name evidence="1" type="ORF">I7822_16580</name>
</gene>
<evidence type="ECO:0000313" key="2">
    <source>
        <dbReference type="Proteomes" id="UP000663981"/>
    </source>
</evidence>
<dbReference type="RefSeq" id="WP_207980217.1">
    <property type="nucleotide sequence ID" value="NZ_JAGDEL010000012.1"/>
</dbReference>
<dbReference type="EMBL" id="JAGDEL010000012">
    <property type="protein sequence ID" value="MBO1513267.1"/>
    <property type="molecule type" value="Genomic_DNA"/>
</dbReference>
<keyword evidence="2" id="KW-1185">Reference proteome</keyword>
<feature type="non-terminal residue" evidence="1">
    <location>
        <position position="141"/>
    </location>
</feature>
<evidence type="ECO:0000313" key="1">
    <source>
        <dbReference type="EMBL" id="MBO1513267.1"/>
    </source>
</evidence>
<comment type="caution">
    <text evidence="1">The sequence shown here is derived from an EMBL/GenBank/DDBJ whole genome shotgun (WGS) entry which is preliminary data.</text>
</comment>